<keyword evidence="6" id="KW-1015">Disulfide bond</keyword>
<dbReference type="PANTHER" id="PTHR42801">
    <property type="entry name" value="THIOREDOXIN-DEPENDENT PEROXIDE REDUCTASE"/>
    <property type="match status" value="1"/>
</dbReference>
<evidence type="ECO:0000256" key="3">
    <source>
        <dbReference type="ARBA" id="ARBA00022559"/>
    </source>
</evidence>
<dbReference type="CDD" id="cd02970">
    <property type="entry name" value="PRX_like2"/>
    <property type="match status" value="1"/>
</dbReference>
<evidence type="ECO:0000256" key="9">
    <source>
        <dbReference type="ARBA" id="ARBA00038489"/>
    </source>
</evidence>
<comment type="function">
    <text evidence="1">Thiol-specific peroxidase that catalyzes the reduction of hydrogen peroxide and organic hydroperoxides to water and alcohols, respectively. Plays a role in cell protection against oxidative stress by detoxifying peroxides and as sensor of hydrogen peroxide-mediated signaling events.</text>
</comment>
<dbReference type="PROSITE" id="PS51352">
    <property type="entry name" value="THIOREDOXIN_2"/>
    <property type="match status" value="1"/>
</dbReference>
<dbReference type="InterPro" id="IPR050924">
    <property type="entry name" value="Peroxiredoxin_BCP/PrxQ"/>
</dbReference>
<evidence type="ECO:0000256" key="1">
    <source>
        <dbReference type="ARBA" id="ARBA00003330"/>
    </source>
</evidence>
<dbReference type="Pfam" id="PF00578">
    <property type="entry name" value="AhpC-TSA"/>
    <property type="match status" value="1"/>
</dbReference>
<evidence type="ECO:0000256" key="4">
    <source>
        <dbReference type="ARBA" id="ARBA00022862"/>
    </source>
</evidence>
<evidence type="ECO:0000256" key="11">
    <source>
        <dbReference type="ARBA" id="ARBA00049091"/>
    </source>
</evidence>
<evidence type="ECO:0000259" key="12">
    <source>
        <dbReference type="PROSITE" id="PS51352"/>
    </source>
</evidence>
<dbReference type="InterPro" id="IPR013766">
    <property type="entry name" value="Thioredoxin_domain"/>
</dbReference>
<organism evidence="13 14">
    <name type="scientific">Flavobacterium jumunjinense</name>
    <dbReference type="NCBI Taxonomy" id="998845"/>
    <lineage>
        <taxon>Bacteria</taxon>
        <taxon>Pseudomonadati</taxon>
        <taxon>Bacteroidota</taxon>
        <taxon>Flavobacteriia</taxon>
        <taxon>Flavobacteriales</taxon>
        <taxon>Flavobacteriaceae</taxon>
        <taxon>Flavobacterium</taxon>
    </lineage>
</organism>
<reference evidence="13 14" key="1">
    <citation type="submission" date="2024-09" db="EMBL/GenBank/DDBJ databases">
        <authorList>
            <person name="Sun Q."/>
            <person name="Mori K."/>
        </authorList>
    </citation>
    <scope>NUCLEOTIDE SEQUENCE [LARGE SCALE GENOMIC DNA]</scope>
    <source>
        <strain evidence="13 14">CECT 7955</strain>
    </source>
</reference>
<protein>
    <recommendedName>
        <fullName evidence="2">thioredoxin-dependent peroxiredoxin</fullName>
        <ecNumber evidence="2">1.11.1.24</ecNumber>
    </recommendedName>
    <alternativeName>
        <fullName evidence="8">Thioredoxin peroxidase</fullName>
    </alternativeName>
    <alternativeName>
        <fullName evidence="10">Thioredoxin-dependent peroxiredoxin Bcp</fullName>
    </alternativeName>
</protein>
<keyword evidence="4" id="KW-0049">Antioxidant</keyword>
<feature type="domain" description="Thioredoxin" evidence="12">
    <location>
        <begin position="43"/>
        <end position="211"/>
    </location>
</feature>
<evidence type="ECO:0000313" key="14">
    <source>
        <dbReference type="Proteomes" id="UP001589607"/>
    </source>
</evidence>
<proteinExistence type="inferred from homology"/>
<comment type="caution">
    <text evidence="13">The sequence shown here is derived from an EMBL/GenBank/DDBJ whole genome shotgun (WGS) entry which is preliminary data.</text>
</comment>
<sequence length="211" mass="23318">MNLTEELKKHADQSAAKIPLEIQNVMKKAIKDLEESGLVANALKKGDTIPEITAPNATGKTISVQEKLKTGKVILTFYRGGWCPYCNLELKALQEILPQIEEKGATLIAITPEKPDNSLSTTEKNALTFEVVTDKDNKIASAFNLTYKLPKELVDIYLTFGINLEKSNENISNELPIAATYIIDTDGAIVYDFIKEDYKLRADTAEILAAL</sequence>
<dbReference type="Gene3D" id="3.40.30.10">
    <property type="entry name" value="Glutaredoxin"/>
    <property type="match status" value="1"/>
</dbReference>
<evidence type="ECO:0000256" key="7">
    <source>
        <dbReference type="ARBA" id="ARBA00023284"/>
    </source>
</evidence>
<evidence type="ECO:0000256" key="6">
    <source>
        <dbReference type="ARBA" id="ARBA00023157"/>
    </source>
</evidence>
<dbReference type="InterPro" id="IPR036249">
    <property type="entry name" value="Thioredoxin-like_sf"/>
</dbReference>
<dbReference type="InterPro" id="IPR000866">
    <property type="entry name" value="AhpC/TSA"/>
</dbReference>
<name>A0ABV5GRN4_9FLAO</name>
<dbReference type="RefSeq" id="WP_236456061.1">
    <property type="nucleotide sequence ID" value="NZ_CBCSGE010000003.1"/>
</dbReference>
<evidence type="ECO:0000256" key="8">
    <source>
        <dbReference type="ARBA" id="ARBA00032824"/>
    </source>
</evidence>
<comment type="catalytic activity">
    <reaction evidence="11">
        <text>a hydroperoxide + [thioredoxin]-dithiol = an alcohol + [thioredoxin]-disulfide + H2O</text>
        <dbReference type="Rhea" id="RHEA:62620"/>
        <dbReference type="Rhea" id="RHEA-COMP:10698"/>
        <dbReference type="Rhea" id="RHEA-COMP:10700"/>
        <dbReference type="ChEBI" id="CHEBI:15377"/>
        <dbReference type="ChEBI" id="CHEBI:29950"/>
        <dbReference type="ChEBI" id="CHEBI:30879"/>
        <dbReference type="ChEBI" id="CHEBI:35924"/>
        <dbReference type="ChEBI" id="CHEBI:50058"/>
        <dbReference type="EC" id="1.11.1.24"/>
    </reaction>
</comment>
<dbReference type="EC" id="1.11.1.24" evidence="2"/>
<keyword evidence="7" id="KW-0676">Redox-active center</keyword>
<dbReference type="Proteomes" id="UP001589607">
    <property type="component" value="Unassembled WGS sequence"/>
</dbReference>
<dbReference type="PANTHER" id="PTHR42801:SF7">
    <property type="entry name" value="SLL1159 PROTEIN"/>
    <property type="match status" value="1"/>
</dbReference>
<comment type="similarity">
    <text evidence="9">Belongs to the peroxiredoxin family. BCP/PrxQ subfamily.</text>
</comment>
<accession>A0ABV5GRN4</accession>
<dbReference type="SUPFAM" id="SSF52833">
    <property type="entry name" value="Thioredoxin-like"/>
    <property type="match status" value="1"/>
</dbReference>
<keyword evidence="14" id="KW-1185">Reference proteome</keyword>
<evidence type="ECO:0000256" key="5">
    <source>
        <dbReference type="ARBA" id="ARBA00023002"/>
    </source>
</evidence>
<evidence type="ECO:0000256" key="10">
    <source>
        <dbReference type="ARBA" id="ARBA00042639"/>
    </source>
</evidence>
<dbReference type="EMBL" id="JBHMEY010000067">
    <property type="protein sequence ID" value="MFB9098021.1"/>
    <property type="molecule type" value="Genomic_DNA"/>
</dbReference>
<keyword evidence="5" id="KW-0560">Oxidoreductase</keyword>
<evidence type="ECO:0000256" key="2">
    <source>
        <dbReference type="ARBA" id="ARBA00013017"/>
    </source>
</evidence>
<keyword evidence="3" id="KW-0575">Peroxidase</keyword>
<gene>
    <name evidence="13" type="ORF">ACFFVF_16000</name>
</gene>
<evidence type="ECO:0000313" key="13">
    <source>
        <dbReference type="EMBL" id="MFB9098021.1"/>
    </source>
</evidence>